<dbReference type="AlphaFoldDB" id="A0A1M5JQ58"/>
<dbReference type="Gene3D" id="3.30.1150.10">
    <property type="match status" value="1"/>
</dbReference>
<reference evidence="3 4" key="1">
    <citation type="submission" date="2016-11" db="EMBL/GenBank/DDBJ databases">
        <authorList>
            <person name="Jaros S."/>
            <person name="Januszkiewicz K."/>
            <person name="Wedrychowicz H."/>
        </authorList>
    </citation>
    <scope>NUCLEOTIDE SEQUENCE [LARGE SCALE GENOMIC DNA]</scope>
    <source>
        <strain evidence="3 4">DSM 6792</strain>
    </source>
</reference>
<evidence type="ECO:0000256" key="1">
    <source>
        <dbReference type="SAM" id="SignalP"/>
    </source>
</evidence>
<feature type="signal peptide" evidence="1">
    <location>
        <begin position="1"/>
        <end position="18"/>
    </location>
</feature>
<dbReference type="Pfam" id="PF03544">
    <property type="entry name" value="TonB_C"/>
    <property type="match status" value="1"/>
</dbReference>
<evidence type="ECO:0000313" key="3">
    <source>
        <dbReference type="EMBL" id="SHG42716.1"/>
    </source>
</evidence>
<dbReference type="EMBL" id="FQWH01000002">
    <property type="protein sequence ID" value="SHG42716.1"/>
    <property type="molecule type" value="Genomic_DNA"/>
</dbReference>
<keyword evidence="1" id="KW-0732">Signal</keyword>
<dbReference type="InterPro" id="IPR037682">
    <property type="entry name" value="TonB_C"/>
</dbReference>
<name>A0A1M5JQ58_FLAJO</name>
<evidence type="ECO:0000259" key="2">
    <source>
        <dbReference type="Pfam" id="PF03544"/>
    </source>
</evidence>
<feature type="chain" id="PRO_5013019577" evidence="1">
    <location>
        <begin position="19"/>
        <end position="173"/>
    </location>
</feature>
<feature type="domain" description="TonB C-terminal" evidence="2">
    <location>
        <begin position="116"/>
        <end position="170"/>
    </location>
</feature>
<gene>
    <name evidence="3" type="ORF">SAMN05444388_102646</name>
</gene>
<proteinExistence type="predicted"/>
<dbReference type="SUPFAM" id="SSF74653">
    <property type="entry name" value="TolA/TonB C-terminal domain"/>
    <property type="match status" value="1"/>
</dbReference>
<organism evidence="3 4">
    <name type="scientific">Flavobacterium johnsoniae</name>
    <name type="common">Cytophaga johnsonae</name>
    <dbReference type="NCBI Taxonomy" id="986"/>
    <lineage>
        <taxon>Bacteria</taxon>
        <taxon>Pseudomonadati</taxon>
        <taxon>Bacteroidota</taxon>
        <taxon>Flavobacteriia</taxon>
        <taxon>Flavobacteriales</taxon>
        <taxon>Flavobacteriaceae</taxon>
        <taxon>Flavobacterium</taxon>
    </lineage>
</organism>
<dbReference type="RefSeq" id="WP_073408797.1">
    <property type="nucleotide sequence ID" value="NZ_FQWH01000002.1"/>
</dbReference>
<protein>
    <submittedName>
        <fullName evidence="3">TonB protein C-terminal</fullName>
    </submittedName>
</protein>
<evidence type="ECO:0000313" key="4">
    <source>
        <dbReference type="Proteomes" id="UP000184112"/>
    </source>
</evidence>
<accession>A0A1M5JQ58</accession>
<dbReference type="GO" id="GO:0055085">
    <property type="term" value="P:transmembrane transport"/>
    <property type="evidence" value="ECO:0007669"/>
    <property type="project" value="InterPro"/>
</dbReference>
<sequence>MKKFLILVLICFVQNAFSQSAKKNSKAKESETKKSEIPIVKVNTSNYNDADLVVDEPNPSFLTIKNDDKTIYNTAGLDVKPDFPGGIEKFNKFFHNNFHYSDEEYTDLKGKKIYATFVIEQDGALTDIKILRDAGYKTGAEAIRVLKKCPKWIPGELKGKKVRVLYSIPLTIN</sequence>
<dbReference type="Proteomes" id="UP000184112">
    <property type="component" value="Unassembled WGS sequence"/>
</dbReference>